<reference evidence="1" key="1">
    <citation type="submission" date="2023-05" db="EMBL/GenBank/DDBJ databases">
        <authorList>
            <person name="Stuckert A."/>
        </authorList>
    </citation>
    <scope>NUCLEOTIDE SEQUENCE</scope>
</reference>
<dbReference type="EMBL" id="CATNWA010014659">
    <property type="protein sequence ID" value="CAI9574407.1"/>
    <property type="molecule type" value="Genomic_DNA"/>
</dbReference>
<protein>
    <submittedName>
        <fullName evidence="1">Uncharacterized protein</fullName>
    </submittedName>
</protein>
<evidence type="ECO:0000313" key="2">
    <source>
        <dbReference type="Proteomes" id="UP001162483"/>
    </source>
</evidence>
<name>A0ABN9DPK1_9NEOB</name>
<organism evidence="1 2">
    <name type="scientific">Staurois parvus</name>
    <dbReference type="NCBI Taxonomy" id="386267"/>
    <lineage>
        <taxon>Eukaryota</taxon>
        <taxon>Metazoa</taxon>
        <taxon>Chordata</taxon>
        <taxon>Craniata</taxon>
        <taxon>Vertebrata</taxon>
        <taxon>Euteleostomi</taxon>
        <taxon>Amphibia</taxon>
        <taxon>Batrachia</taxon>
        <taxon>Anura</taxon>
        <taxon>Neobatrachia</taxon>
        <taxon>Ranoidea</taxon>
        <taxon>Ranidae</taxon>
        <taxon>Staurois</taxon>
    </lineage>
</organism>
<keyword evidence="2" id="KW-1185">Reference proteome</keyword>
<comment type="caution">
    <text evidence="1">The sequence shown here is derived from an EMBL/GenBank/DDBJ whole genome shotgun (WGS) entry which is preliminary data.</text>
</comment>
<accession>A0ABN9DPK1</accession>
<sequence>MKKKIIIFKKNFYYFKSWPKFMNNNYLFANFITETKKNVFFFQNCWSVFVNLAENKKKNPSSD</sequence>
<evidence type="ECO:0000313" key="1">
    <source>
        <dbReference type="EMBL" id="CAI9574407.1"/>
    </source>
</evidence>
<proteinExistence type="predicted"/>
<gene>
    <name evidence="1" type="ORF">SPARVUS_LOCUS7961825</name>
</gene>
<dbReference type="Proteomes" id="UP001162483">
    <property type="component" value="Unassembled WGS sequence"/>
</dbReference>